<dbReference type="SUPFAM" id="SSF55347">
    <property type="entry name" value="Glyceraldehyde-3-phosphate dehydrogenase-like, C-terminal domain"/>
    <property type="match status" value="1"/>
</dbReference>
<feature type="binding site" evidence="6">
    <location>
        <position position="126"/>
    </location>
    <ligand>
        <name>NAD(+)</name>
        <dbReference type="ChEBI" id="CHEBI:57540"/>
    </ligand>
</feature>
<evidence type="ECO:0000256" key="8">
    <source>
        <dbReference type="RuleBase" id="RU000397"/>
    </source>
</evidence>
<evidence type="ECO:0000259" key="9">
    <source>
        <dbReference type="SMART" id="SM00846"/>
    </source>
</evidence>
<dbReference type="FunFam" id="3.30.360.10:FF:000002">
    <property type="entry name" value="Glyceraldehyde-3-phosphate dehydrogenase"/>
    <property type="match status" value="1"/>
</dbReference>
<dbReference type="Gene3D" id="3.30.360.10">
    <property type="entry name" value="Dihydrodipicolinate Reductase, domain 2"/>
    <property type="match status" value="1"/>
</dbReference>
<dbReference type="GO" id="GO:0016620">
    <property type="term" value="F:oxidoreductase activity, acting on the aldehyde or oxo group of donors, NAD or NADP as acceptor"/>
    <property type="evidence" value="ECO:0007669"/>
    <property type="project" value="InterPro"/>
</dbReference>
<dbReference type="PANTHER" id="PTHR43148">
    <property type="entry name" value="GLYCERALDEHYDE-3-PHOSPHATE DEHYDROGENASE 2"/>
    <property type="match status" value="1"/>
</dbReference>
<evidence type="ECO:0000256" key="2">
    <source>
        <dbReference type="ARBA" id="ARBA00011881"/>
    </source>
</evidence>
<dbReference type="CDD" id="cd05214">
    <property type="entry name" value="GAPDH_I_N"/>
    <property type="match status" value="1"/>
</dbReference>
<feature type="site" description="Activates thiol group during catalysis" evidence="7">
    <location>
        <position position="185"/>
    </location>
</feature>
<dbReference type="SMART" id="SM00846">
    <property type="entry name" value="Gp_dh_N"/>
    <property type="match status" value="1"/>
</dbReference>
<feature type="domain" description="Glyceraldehyde 3-phosphate dehydrogenase NAD(P) binding" evidence="9">
    <location>
        <begin position="3"/>
        <end position="158"/>
    </location>
</feature>
<dbReference type="EMBL" id="GG693880">
    <property type="protein sequence ID" value="EES52138.1"/>
    <property type="molecule type" value="Genomic_DNA"/>
</dbReference>
<evidence type="ECO:0000313" key="11">
    <source>
        <dbReference type="Proteomes" id="UP000009374"/>
    </source>
</evidence>
<protein>
    <submittedName>
        <fullName evidence="10">Glyceraldehyde-3-phosphate dehydrogenase, type I</fullName>
    </submittedName>
</protein>
<evidence type="ECO:0000313" key="10">
    <source>
        <dbReference type="EMBL" id="EES52138.1"/>
    </source>
</evidence>
<dbReference type="GO" id="GO:0051287">
    <property type="term" value="F:NAD binding"/>
    <property type="evidence" value="ECO:0007669"/>
    <property type="project" value="InterPro"/>
</dbReference>
<evidence type="ECO:0000256" key="7">
    <source>
        <dbReference type="PIRSR" id="PIRSR000149-4"/>
    </source>
</evidence>
<reference evidence="10 11" key="1">
    <citation type="journal article" date="2009" name="Appl. Environ. Microbiol.">
        <title>Community genomic and proteomic analyses of chemoautotrophic iron-oxidizing "Leptospirillum rubarum" (Group II) and "Leptospirillum ferrodiazotrophum" (Group III) bacteria in acid mine drainage biofilms.</title>
        <authorList>
            <person name="Goltsman D.S."/>
            <person name="Denef V.J."/>
            <person name="Singer S.W."/>
            <person name="VerBerkmoes N.C."/>
            <person name="Lefsrud M."/>
            <person name="Mueller R.S."/>
            <person name="Dick G.J."/>
            <person name="Sun C.L."/>
            <person name="Wheeler K.E."/>
            <person name="Zemla A."/>
            <person name="Baker B.J."/>
            <person name="Hauser L."/>
            <person name="Land M."/>
            <person name="Shah M.B."/>
            <person name="Thelen M.P."/>
            <person name="Hettich R.L."/>
            <person name="Banfield J.F."/>
        </authorList>
    </citation>
    <scope>NUCLEOTIDE SEQUENCE [LARGE SCALE GENOMIC DNA]</scope>
</reference>
<feature type="binding site" evidence="6">
    <location>
        <position position="321"/>
    </location>
    <ligand>
        <name>NAD(+)</name>
        <dbReference type="ChEBI" id="CHEBI:57540"/>
    </ligand>
</feature>
<accession>C6HZC7</accession>
<dbReference type="InterPro" id="IPR020829">
    <property type="entry name" value="GlycerAld_3-P_DH_cat"/>
</dbReference>
<feature type="binding site" evidence="5">
    <location>
        <position position="239"/>
    </location>
    <ligand>
        <name>D-glyceraldehyde 3-phosphate</name>
        <dbReference type="ChEBI" id="CHEBI:59776"/>
    </ligand>
</feature>
<keyword evidence="6" id="KW-0520">NAD</keyword>
<keyword evidence="6" id="KW-0547">Nucleotide-binding</keyword>
<dbReference type="Pfam" id="PF00044">
    <property type="entry name" value="Gp_dh_N"/>
    <property type="match status" value="1"/>
</dbReference>
<dbReference type="Gene3D" id="3.40.50.720">
    <property type="entry name" value="NAD(P)-binding Rossmann-like Domain"/>
    <property type="match status" value="1"/>
</dbReference>
<evidence type="ECO:0000256" key="5">
    <source>
        <dbReference type="PIRSR" id="PIRSR000149-2"/>
    </source>
</evidence>
<evidence type="ECO:0000256" key="3">
    <source>
        <dbReference type="ARBA" id="ARBA00023002"/>
    </source>
</evidence>
<dbReference type="PRINTS" id="PR00078">
    <property type="entry name" value="G3PDHDRGNASE"/>
</dbReference>
<dbReference type="InterPro" id="IPR036291">
    <property type="entry name" value="NAD(P)-bd_dom_sf"/>
</dbReference>
<dbReference type="Pfam" id="PF02800">
    <property type="entry name" value="Gp_dh_C"/>
    <property type="match status" value="1"/>
</dbReference>
<feature type="active site" description="Nucleophile" evidence="4">
    <location>
        <position position="158"/>
    </location>
</feature>
<proteinExistence type="inferred from homology"/>
<dbReference type="GO" id="GO:0006006">
    <property type="term" value="P:glucose metabolic process"/>
    <property type="evidence" value="ECO:0007669"/>
    <property type="project" value="InterPro"/>
</dbReference>
<feature type="binding site" evidence="5">
    <location>
        <begin position="216"/>
        <end position="217"/>
    </location>
    <ligand>
        <name>D-glyceraldehyde 3-phosphate</name>
        <dbReference type="ChEBI" id="CHEBI:59776"/>
    </ligand>
</feature>
<feature type="binding site" evidence="5">
    <location>
        <begin position="157"/>
        <end position="159"/>
    </location>
    <ligand>
        <name>D-glyceraldehyde 3-phosphate</name>
        <dbReference type="ChEBI" id="CHEBI:59776"/>
    </ligand>
</feature>
<sequence>MAVRIGINGFGRIGRLTFRAMLEKAPTCRLGEIEVVAVNDLTDTDHLAHLLKYDSVHGPLKHVVTVQKDHISVDDKPIRVYAENHPSKIPWDEMGVDLVIESTGRFEDRESASAHLKKGVRKVLITAPASGADCTLVMGVNETVFDPARHTIISNASCTSNCLAPVVKVLHEAFGIERGFMTTVHSYTNDQRLLDLPHKDLRRARAAGVSMIPTTTGAAKAIGLVIPEMEGRLDGTSVRVPTPDVSLNDLTLEVRVPTTVADVNRVLEEAANGPLKGILAYTNLPLVSIDYRGNPHSAIVDGLSTRVVRERMVKTLAWYDNEWGYSCRVADLVTYLCNHFS</sequence>
<evidence type="ECO:0000256" key="1">
    <source>
        <dbReference type="ARBA" id="ARBA00007406"/>
    </source>
</evidence>
<dbReference type="InterPro" id="IPR020828">
    <property type="entry name" value="GlycerAld_3-P_DH_NAD(P)-bd"/>
</dbReference>
<feature type="binding site" evidence="6">
    <location>
        <position position="40"/>
    </location>
    <ligand>
        <name>NAD(+)</name>
        <dbReference type="ChEBI" id="CHEBI:57540"/>
    </ligand>
</feature>
<dbReference type="PIRSF" id="PIRSF000149">
    <property type="entry name" value="GAP_DH"/>
    <property type="match status" value="1"/>
</dbReference>
<gene>
    <name evidence="10" type="ORF">UBAL3_94530104</name>
</gene>
<comment type="subunit">
    <text evidence="2">Homotetramer.</text>
</comment>
<feature type="binding site" evidence="5">
    <location>
        <position position="188"/>
    </location>
    <ligand>
        <name>D-glyceraldehyde 3-phosphate</name>
        <dbReference type="ChEBI" id="CHEBI:59776"/>
    </ligand>
</feature>
<dbReference type="CDD" id="cd18126">
    <property type="entry name" value="GAPDH_I_C"/>
    <property type="match status" value="1"/>
</dbReference>
<name>C6HZC7_9BACT</name>
<dbReference type="InterPro" id="IPR020831">
    <property type="entry name" value="GlycerAld/Erythrose_P_DH"/>
</dbReference>
<dbReference type="GO" id="GO:0050661">
    <property type="term" value="F:NADP binding"/>
    <property type="evidence" value="ECO:0007669"/>
    <property type="project" value="InterPro"/>
</dbReference>
<feature type="binding site" evidence="6">
    <location>
        <begin position="12"/>
        <end position="13"/>
    </location>
    <ligand>
        <name>NAD(+)</name>
        <dbReference type="ChEBI" id="CHEBI:57540"/>
    </ligand>
</feature>
<comment type="similarity">
    <text evidence="1 8">Belongs to the glyceraldehyde-3-phosphate dehydrogenase family.</text>
</comment>
<keyword evidence="11" id="KW-1185">Reference proteome</keyword>
<dbReference type="Proteomes" id="UP000009374">
    <property type="component" value="Unassembled WGS sequence"/>
</dbReference>
<dbReference type="SUPFAM" id="SSF51735">
    <property type="entry name" value="NAD(P)-binding Rossmann-fold domains"/>
    <property type="match status" value="1"/>
</dbReference>
<evidence type="ECO:0000256" key="4">
    <source>
        <dbReference type="PIRSR" id="PIRSR000149-1"/>
    </source>
</evidence>
<dbReference type="NCBIfam" id="TIGR01534">
    <property type="entry name" value="GAPDH-I"/>
    <property type="match status" value="1"/>
</dbReference>
<evidence type="ECO:0000256" key="6">
    <source>
        <dbReference type="PIRSR" id="PIRSR000149-3"/>
    </source>
</evidence>
<organism evidence="10 11">
    <name type="scientific">Leptospirillum ferrodiazotrophum</name>
    <dbReference type="NCBI Taxonomy" id="412449"/>
    <lineage>
        <taxon>Bacteria</taxon>
        <taxon>Pseudomonadati</taxon>
        <taxon>Nitrospirota</taxon>
        <taxon>Nitrospiria</taxon>
        <taxon>Nitrospirales</taxon>
        <taxon>Nitrospiraceae</taxon>
        <taxon>Leptospirillum</taxon>
    </lineage>
</organism>
<dbReference type="AlphaFoldDB" id="C6HZC7"/>
<dbReference type="FunFam" id="3.40.50.720:FF:000001">
    <property type="entry name" value="Glyceraldehyde-3-phosphate dehydrogenase"/>
    <property type="match status" value="1"/>
</dbReference>
<keyword evidence="3" id="KW-0560">Oxidoreductase</keyword>
<dbReference type="InterPro" id="IPR006424">
    <property type="entry name" value="Glyceraldehyde-3-P_DH_1"/>
</dbReference>